<evidence type="ECO:0000313" key="5">
    <source>
        <dbReference type="Proteomes" id="UP000000254"/>
    </source>
</evidence>
<dbReference type="GO" id="GO:0005829">
    <property type="term" value="C:cytosol"/>
    <property type="evidence" value="ECO:0007669"/>
    <property type="project" value="TreeGrafter"/>
</dbReference>
<reference evidence="5" key="1">
    <citation type="journal article" date="2009" name="BMC Genomics">
        <title>The complete genome sequence of Staphylothermus marinus reveals differences in sulfur metabolism among heterotrophic Crenarchaeota.</title>
        <authorList>
            <person name="Anderson I.J."/>
            <person name="Dharmarajan L."/>
            <person name="Rodriguez J."/>
            <person name="Hooper S."/>
            <person name="Porat I."/>
            <person name="Ulrich L.E."/>
            <person name="Elkins J.G."/>
            <person name="Mavromatis K."/>
            <person name="Sun H."/>
            <person name="Land M."/>
            <person name="Lapidus A."/>
            <person name="Lucas S."/>
            <person name="Barry K."/>
            <person name="Huber H."/>
            <person name="Zhulin I.B."/>
            <person name="Whitman W.B."/>
            <person name="Mukhopadhyay B."/>
            <person name="Woese C."/>
            <person name="Bristow J."/>
            <person name="Kyrpides N."/>
        </authorList>
    </citation>
    <scope>NUCLEOTIDE SEQUENCE [LARGE SCALE GENOMIC DNA]</scope>
    <source>
        <strain evidence="5">ATCC 43588 / DSM 3639 / JCM 9404 / F1</strain>
    </source>
</reference>
<dbReference type="PANTHER" id="PTHR43421:SF1">
    <property type="entry name" value="METALLOPROTEASE PMBA"/>
    <property type="match status" value="1"/>
</dbReference>
<dbReference type="STRING" id="399550.Smar_1491"/>
<dbReference type="HOGENOM" id="CLU_026425_4_2_2"/>
<dbReference type="GeneID" id="4907825"/>
<dbReference type="RefSeq" id="WP_011839774.1">
    <property type="nucleotide sequence ID" value="NC_009033.1"/>
</dbReference>
<evidence type="ECO:0000259" key="2">
    <source>
        <dbReference type="Pfam" id="PF19289"/>
    </source>
</evidence>
<dbReference type="Gene3D" id="3.30.2290.10">
    <property type="entry name" value="PmbA/TldD superfamily"/>
    <property type="match status" value="1"/>
</dbReference>
<dbReference type="InterPro" id="IPR047657">
    <property type="entry name" value="PmbA"/>
</dbReference>
<evidence type="ECO:0000313" key="4">
    <source>
        <dbReference type="EMBL" id="ABN70580.1"/>
    </source>
</evidence>
<protein>
    <submittedName>
        <fullName evidence="4">Peptidase U62, modulator of DNA gyrase</fullName>
    </submittedName>
</protein>
<dbReference type="SUPFAM" id="SSF111283">
    <property type="entry name" value="Putative modulator of DNA gyrase, PmbA/TldD"/>
    <property type="match status" value="1"/>
</dbReference>
<dbReference type="GO" id="GO:0006508">
    <property type="term" value="P:proteolysis"/>
    <property type="evidence" value="ECO:0007669"/>
    <property type="project" value="InterPro"/>
</dbReference>
<feature type="region of interest" description="Disordered" evidence="1">
    <location>
        <begin position="330"/>
        <end position="350"/>
    </location>
</feature>
<dbReference type="Pfam" id="PF19290">
    <property type="entry name" value="PmbA_TldD_2nd"/>
    <property type="match status" value="1"/>
</dbReference>
<dbReference type="InterPro" id="IPR045570">
    <property type="entry name" value="Metalloprtase-TldD/E_cen_dom"/>
</dbReference>
<dbReference type="GO" id="GO:0008237">
    <property type="term" value="F:metallopeptidase activity"/>
    <property type="evidence" value="ECO:0007669"/>
    <property type="project" value="InterPro"/>
</dbReference>
<dbReference type="Proteomes" id="UP000000254">
    <property type="component" value="Chromosome"/>
</dbReference>
<proteinExistence type="predicted"/>
<dbReference type="InterPro" id="IPR036059">
    <property type="entry name" value="TldD/PmbA_sf"/>
</dbReference>
<dbReference type="InterPro" id="IPR035068">
    <property type="entry name" value="TldD/PmbA_N"/>
</dbReference>
<sequence length="456" mass="50787">MREYMLELSDKIFNELLKRGVEEAEFYGVWTKNMLINVSRDNVKTATTRYVVNYGVRGAIQRRVAGIASEDLEADPSKLADQLLSMIKASPEDKYWPGFATGYSRGVMGDVYDEKTAKITPEEAIDIMIQAFNESNDIARKCGAEESIITRGSFRVGLGGVYVANTYGENIYEEFTIASLIYTVKSRKAGEESSFNAYFSSRKINIDEILEQSRRAGEFSVKFIGAKTVPSGEYTVVIDPYMTALFLSSALIPAFSAQNIQQNRSPLKNKLEKQVLAENITITDEPGINWGIGTRSFDDEGIPTRTKTLVDKGVLTGYLYDYYTARKENKQSTGNGFRRQPSSPPSPSPTNFVLKAEKNATNINDMLGDVGRGIIIHGMIGYWMSNYVNGAVQATITHGFYVENGEVKYPVKGLVIGGNIYDWLGKQLVSVSKETYRVENIYAPQIIVEKARIASK</sequence>
<organism evidence="4 5">
    <name type="scientific">Staphylothermus marinus (strain ATCC 43588 / DSM 3639 / JCM 9404 / F1)</name>
    <dbReference type="NCBI Taxonomy" id="399550"/>
    <lineage>
        <taxon>Archaea</taxon>
        <taxon>Thermoproteota</taxon>
        <taxon>Thermoprotei</taxon>
        <taxon>Desulfurococcales</taxon>
        <taxon>Desulfurococcaceae</taxon>
        <taxon>Staphylothermus</taxon>
    </lineage>
</organism>
<gene>
    <name evidence="4" type="ordered locus">Smar_1491</name>
</gene>
<feature type="domain" description="Metalloprotease TldD/E C-terminal" evidence="2">
    <location>
        <begin position="231"/>
        <end position="454"/>
    </location>
</feature>
<feature type="domain" description="Metalloprotease TldD/E central" evidence="3">
    <location>
        <begin position="117"/>
        <end position="219"/>
    </location>
</feature>
<accession>A3DPM0</accession>
<dbReference type="InterPro" id="IPR045569">
    <property type="entry name" value="Metalloprtase-TldD/E_C"/>
</dbReference>
<evidence type="ECO:0000256" key="1">
    <source>
        <dbReference type="SAM" id="MobiDB-lite"/>
    </source>
</evidence>
<name>A3DPM0_STAMF</name>
<dbReference type="EMBL" id="CP000575">
    <property type="protein sequence ID" value="ABN70580.1"/>
    <property type="molecule type" value="Genomic_DNA"/>
</dbReference>
<dbReference type="OrthoDB" id="84520at2157"/>
<dbReference type="PANTHER" id="PTHR43421">
    <property type="entry name" value="METALLOPROTEASE PMBA"/>
    <property type="match status" value="1"/>
</dbReference>
<keyword evidence="5" id="KW-1185">Reference proteome</keyword>
<dbReference type="Pfam" id="PF19289">
    <property type="entry name" value="PmbA_TldD_3rd"/>
    <property type="match status" value="1"/>
</dbReference>
<dbReference type="KEGG" id="smr:Smar_1491"/>
<evidence type="ECO:0000259" key="3">
    <source>
        <dbReference type="Pfam" id="PF19290"/>
    </source>
</evidence>
<dbReference type="eggNOG" id="arCOG00322">
    <property type="taxonomic scope" value="Archaea"/>
</dbReference>
<dbReference type="AlphaFoldDB" id="A3DPM0"/>
<reference evidence="4 5" key="2">
    <citation type="journal article" date="2009" name="Stand. Genomic Sci.">
        <title>Complete genome sequence of Staphylothermus marinus Stetter and Fiala 1986 type strain F1.</title>
        <authorList>
            <person name="Anderson I.J."/>
            <person name="Sun H."/>
            <person name="Lapidus A."/>
            <person name="Copeland A."/>
            <person name="Glavina Del Rio T."/>
            <person name="Tice H."/>
            <person name="Dalin E."/>
            <person name="Lucas S."/>
            <person name="Barry K."/>
            <person name="Land M."/>
            <person name="Richardson P."/>
            <person name="Huber H."/>
            <person name="Kyrpides N.C."/>
        </authorList>
    </citation>
    <scope>NUCLEOTIDE SEQUENCE [LARGE SCALE GENOMIC DNA]</scope>
    <source>
        <strain evidence="5">ATCC 43588 / DSM 3639 / JCM 9404 / F1</strain>
    </source>
</reference>